<accession>A0A1J4PTH0</accession>
<evidence type="ECO:0000313" key="2">
    <source>
        <dbReference type="Proteomes" id="UP000034838"/>
    </source>
</evidence>
<sequence>MHPHTGMAVEVAEITNSLAAVLNEAAIKLPQFHARLAPNECRDFVVRLGDCNGRQGRALLGLLLDGLILRQRHADESRASAPVRPLTPEGKPDDTLARLKCAFSDAGWLVDLDVIQTAWGPRLAFRDGLGLDHADELILTVQAGVRARVIKV</sequence>
<keyword evidence="2" id="KW-1185">Reference proteome</keyword>
<dbReference type="AlphaFoldDB" id="A0A1J4PTH0"/>
<protein>
    <submittedName>
        <fullName evidence="1">Uncharacterized protein</fullName>
    </submittedName>
</protein>
<dbReference type="Proteomes" id="UP000034838">
    <property type="component" value="Unassembled WGS sequence"/>
</dbReference>
<comment type="caution">
    <text evidence="1">The sequence shown here is derived from an EMBL/GenBank/DDBJ whole genome shotgun (WGS) entry which is preliminary data.</text>
</comment>
<gene>
    <name evidence="1" type="ORF">VT52_031570</name>
</gene>
<organism evidence="1 2">
    <name type="scientific">Streptomyces malaysiense</name>
    <dbReference type="NCBI Taxonomy" id="1428626"/>
    <lineage>
        <taxon>Bacteria</taxon>
        <taxon>Bacillati</taxon>
        <taxon>Actinomycetota</taxon>
        <taxon>Actinomycetes</taxon>
        <taxon>Kitasatosporales</taxon>
        <taxon>Streptomycetaceae</taxon>
        <taxon>Streptomyces</taxon>
    </lineage>
</organism>
<dbReference type="RefSeq" id="WP_046419813.1">
    <property type="nucleotide sequence ID" value="NZ_LBDA02000095.1"/>
</dbReference>
<evidence type="ECO:0000313" key="1">
    <source>
        <dbReference type="EMBL" id="OIK23604.1"/>
    </source>
</evidence>
<reference evidence="1" key="1">
    <citation type="submission" date="2016-10" db="EMBL/GenBank/DDBJ databases">
        <title>Genome sequence of Streptomyces malaysiense MUSC 136.</title>
        <authorList>
            <person name="Lee L.-H."/>
            <person name="Ser H.-L."/>
        </authorList>
    </citation>
    <scope>NUCLEOTIDE SEQUENCE [LARGE SCALE GENOMIC DNA]</scope>
    <source>
        <strain evidence="1">MUSC 136</strain>
    </source>
</reference>
<dbReference type="EMBL" id="LBDA02000095">
    <property type="protein sequence ID" value="OIK23604.1"/>
    <property type="molecule type" value="Genomic_DNA"/>
</dbReference>
<name>A0A1J4PTH0_9ACTN</name>
<dbReference type="OrthoDB" id="9921735at2"/>
<proteinExistence type="predicted"/>